<protein>
    <submittedName>
        <fullName evidence="1">Uncharacterized protein</fullName>
    </submittedName>
</protein>
<dbReference type="EMBL" id="CM017880">
    <property type="protein sequence ID" value="KAG1361337.1"/>
    <property type="molecule type" value="Genomic_DNA"/>
</dbReference>
<evidence type="ECO:0000313" key="2">
    <source>
        <dbReference type="Proteomes" id="UP000797356"/>
    </source>
</evidence>
<name>A0A8K0N707_COCNU</name>
<dbReference type="AlphaFoldDB" id="A0A8K0N707"/>
<dbReference type="OrthoDB" id="2274644at2759"/>
<proteinExistence type="predicted"/>
<reference evidence="1" key="2">
    <citation type="submission" date="2019-07" db="EMBL/GenBank/DDBJ databases">
        <authorList>
            <person name="Yang Y."/>
            <person name="Bocs S."/>
            <person name="Baudouin L."/>
        </authorList>
    </citation>
    <scope>NUCLEOTIDE SEQUENCE</scope>
    <source>
        <tissue evidence="1">Spear leaf of Hainan Tall coconut</tissue>
    </source>
</reference>
<reference evidence="1" key="1">
    <citation type="journal article" date="2017" name="Gigascience">
        <title>The genome draft of coconut (Cocos nucifera).</title>
        <authorList>
            <person name="Xiao Y."/>
            <person name="Xu P."/>
            <person name="Fan H."/>
            <person name="Baudouin L."/>
            <person name="Xia W."/>
            <person name="Bocs S."/>
            <person name="Xu J."/>
            <person name="Li Q."/>
            <person name="Guo A."/>
            <person name="Zhou L."/>
            <person name="Li J."/>
            <person name="Wu Y."/>
            <person name="Ma Z."/>
            <person name="Armero A."/>
            <person name="Issali A.E."/>
            <person name="Liu N."/>
            <person name="Peng M."/>
            <person name="Yang Y."/>
        </authorList>
    </citation>
    <scope>NUCLEOTIDE SEQUENCE</scope>
    <source>
        <tissue evidence="1">Spear leaf of Hainan Tall coconut</tissue>
    </source>
</reference>
<sequence>MQKIYRCIRGSLSNLSCFLIGQIGASDLKVLLFGSMHPNIPSDQLLYSEGMKRTRGYPFSDSGALLNPITAKKARYTNCTTEPYDYETPTSLPNPSIPLLAPLPSHPNIGAYHFGRPVIPFHEGYRLEYHPQYLAGSSQLAYGLQQEQQLPFAQLDYGSEQLRPRPFQFYLGSQLHRHGQNLMDHRT</sequence>
<comment type="caution">
    <text evidence="1">The sequence shown here is derived from an EMBL/GenBank/DDBJ whole genome shotgun (WGS) entry which is preliminary data.</text>
</comment>
<accession>A0A8K0N707</accession>
<gene>
    <name evidence="1" type="ORF">COCNU_09G008000</name>
</gene>
<organism evidence="1 2">
    <name type="scientific">Cocos nucifera</name>
    <name type="common">Coconut palm</name>
    <dbReference type="NCBI Taxonomy" id="13894"/>
    <lineage>
        <taxon>Eukaryota</taxon>
        <taxon>Viridiplantae</taxon>
        <taxon>Streptophyta</taxon>
        <taxon>Embryophyta</taxon>
        <taxon>Tracheophyta</taxon>
        <taxon>Spermatophyta</taxon>
        <taxon>Magnoliopsida</taxon>
        <taxon>Liliopsida</taxon>
        <taxon>Arecaceae</taxon>
        <taxon>Arecoideae</taxon>
        <taxon>Cocoseae</taxon>
        <taxon>Attaleinae</taxon>
        <taxon>Cocos</taxon>
    </lineage>
</organism>
<dbReference type="Proteomes" id="UP000797356">
    <property type="component" value="Chromosome 9"/>
</dbReference>
<evidence type="ECO:0000313" key="1">
    <source>
        <dbReference type="EMBL" id="KAG1361337.1"/>
    </source>
</evidence>
<keyword evidence="2" id="KW-1185">Reference proteome</keyword>